<dbReference type="PROSITE" id="PS50097">
    <property type="entry name" value="BTB"/>
    <property type="match status" value="1"/>
</dbReference>
<dbReference type="Gene3D" id="3.30.710.10">
    <property type="entry name" value="Potassium Channel Kv1.1, Chain A"/>
    <property type="match status" value="1"/>
</dbReference>
<dbReference type="InterPro" id="IPR000210">
    <property type="entry name" value="BTB/POZ_dom"/>
</dbReference>
<evidence type="ECO:0000313" key="4">
    <source>
        <dbReference type="Proteomes" id="UP000585614"/>
    </source>
</evidence>
<dbReference type="Proteomes" id="UP000585614">
    <property type="component" value="Unassembled WGS sequence"/>
</dbReference>
<dbReference type="PANTHER" id="PTHR45632">
    <property type="entry name" value="LD33804P"/>
    <property type="match status" value="1"/>
</dbReference>
<dbReference type="AlphaFoldDB" id="A0A7J7U0N8"/>
<dbReference type="SUPFAM" id="SSF54695">
    <property type="entry name" value="POZ domain"/>
    <property type="match status" value="1"/>
</dbReference>
<gene>
    <name evidence="3" type="ORF">mRhiFer1_007425</name>
</gene>
<sequence>MAESGGSGGGGGGGFGTGPGPERASSMADKNGALKCTFSAPSHSTSLLQGLAALRSQGQLLDIVLTVNRETFHAHKVVLAACSDYFRCCRWWSCVRSSSKPP</sequence>
<reference evidence="3 4" key="1">
    <citation type="journal article" date="2020" name="Nature">
        <title>Six reference-quality genomes reveal evolution of bat adaptations.</title>
        <authorList>
            <person name="Jebb D."/>
            <person name="Huang Z."/>
            <person name="Pippel M."/>
            <person name="Hughes G.M."/>
            <person name="Lavrichenko K."/>
            <person name="Devanna P."/>
            <person name="Winkler S."/>
            <person name="Jermiin L.S."/>
            <person name="Skirmuntt E.C."/>
            <person name="Katzourakis A."/>
            <person name="Burkitt-Gray L."/>
            <person name="Ray D.A."/>
            <person name="Sullivan K.A.M."/>
            <person name="Roscito J.G."/>
            <person name="Kirilenko B.M."/>
            <person name="Davalos L.M."/>
            <person name="Corthals A.P."/>
            <person name="Power M.L."/>
            <person name="Jones G."/>
            <person name="Ransome R.D."/>
            <person name="Dechmann D.K.N."/>
            <person name="Locatelli A.G."/>
            <person name="Puechmaille S.J."/>
            <person name="Fedrigo O."/>
            <person name="Jarvis E.D."/>
            <person name="Hiller M."/>
            <person name="Vernes S.C."/>
            <person name="Myers E.W."/>
            <person name="Teeling E.C."/>
        </authorList>
    </citation>
    <scope>NUCLEOTIDE SEQUENCE [LARGE SCALE GENOMIC DNA]</scope>
    <source>
        <strain evidence="3">MRhiFer1</strain>
        <tissue evidence="3">Lung</tissue>
    </source>
</reference>
<dbReference type="Pfam" id="PF00651">
    <property type="entry name" value="BTB"/>
    <property type="match status" value="1"/>
</dbReference>
<evidence type="ECO:0000313" key="3">
    <source>
        <dbReference type="EMBL" id="KAF6306467.1"/>
    </source>
</evidence>
<comment type="caution">
    <text evidence="3">The sequence shown here is derived from an EMBL/GenBank/DDBJ whole genome shotgun (WGS) entry which is preliminary data.</text>
</comment>
<dbReference type="EMBL" id="JACAGC010000017">
    <property type="protein sequence ID" value="KAF6306467.1"/>
    <property type="molecule type" value="Genomic_DNA"/>
</dbReference>
<feature type="domain" description="BTB" evidence="2">
    <location>
        <begin position="61"/>
        <end position="87"/>
    </location>
</feature>
<feature type="compositionally biased region" description="Gly residues" evidence="1">
    <location>
        <begin position="1"/>
        <end position="19"/>
    </location>
</feature>
<protein>
    <submittedName>
        <fullName evidence="3">Kelch like family member 26</fullName>
    </submittedName>
</protein>
<proteinExistence type="predicted"/>
<name>A0A7J7U0N8_RHIFE</name>
<evidence type="ECO:0000256" key="1">
    <source>
        <dbReference type="SAM" id="MobiDB-lite"/>
    </source>
</evidence>
<evidence type="ECO:0000259" key="2">
    <source>
        <dbReference type="PROSITE" id="PS50097"/>
    </source>
</evidence>
<accession>A0A7J7U0N8</accession>
<dbReference type="PANTHER" id="PTHR45632:SF13">
    <property type="entry name" value="KELCH-LIKE PROTEIN 26"/>
    <property type="match status" value="1"/>
</dbReference>
<feature type="region of interest" description="Disordered" evidence="1">
    <location>
        <begin position="1"/>
        <end position="27"/>
    </location>
</feature>
<organism evidence="3 4">
    <name type="scientific">Rhinolophus ferrumequinum</name>
    <name type="common">Greater horseshoe bat</name>
    <dbReference type="NCBI Taxonomy" id="59479"/>
    <lineage>
        <taxon>Eukaryota</taxon>
        <taxon>Metazoa</taxon>
        <taxon>Chordata</taxon>
        <taxon>Craniata</taxon>
        <taxon>Vertebrata</taxon>
        <taxon>Euteleostomi</taxon>
        <taxon>Mammalia</taxon>
        <taxon>Eutheria</taxon>
        <taxon>Laurasiatheria</taxon>
        <taxon>Chiroptera</taxon>
        <taxon>Yinpterochiroptera</taxon>
        <taxon>Rhinolophoidea</taxon>
        <taxon>Rhinolophidae</taxon>
        <taxon>Rhinolophinae</taxon>
        <taxon>Rhinolophus</taxon>
    </lineage>
</organism>
<dbReference type="InterPro" id="IPR011333">
    <property type="entry name" value="SKP1/BTB/POZ_sf"/>
</dbReference>